<comment type="caution">
    <text evidence="1">The sequence shown here is derived from an EMBL/GenBank/DDBJ whole genome shotgun (WGS) entry which is preliminary data.</text>
</comment>
<gene>
    <name evidence="1" type="ORF">O181_125276</name>
</gene>
<proteinExistence type="predicted"/>
<name>A0A9Q3Q4W4_9BASI</name>
<protein>
    <submittedName>
        <fullName evidence="1">Uncharacterized protein</fullName>
    </submittedName>
</protein>
<sequence length="100" mass="10857">MVDRKVFQLPLLLRCPPNTDPINLFPKLKCGLVRPNHPGPIVDHPMAVGLGKCKALLEVLRSKVGFFGSNSRLLTQIVDIALDLPSGDLVSKKVSDLCNG</sequence>
<evidence type="ECO:0000313" key="2">
    <source>
        <dbReference type="Proteomes" id="UP000765509"/>
    </source>
</evidence>
<dbReference type="AlphaFoldDB" id="A0A9Q3Q4W4"/>
<reference evidence="1" key="1">
    <citation type="submission" date="2021-03" db="EMBL/GenBank/DDBJ databases">
        <title>Draft genome sequence of rust myrtle Austropuccinia psidii MF-1, a brazilian biotype.</title>
        <authorList>
            <person name="Quecine M.C."/>
            <person name="Pachon D.M.R."/>
            <person name="Bonatelli M.L."/>
            <person name="Correr F.H."/>
            <person name="Franceschini L.M."/>
            <person name="Leite T.F."/>
            <person name="Margarido G.R.A."/>
            <person name="Almeida C.A."/>
            <person name="Ferrarezi J.A."/>
            <person name="Labate C.A."/>
        </authorList>
    </citation>
    <scope>NUCLEOTIDE SEQUENCE</scope>
    <source>
        <strain evidence="1">MF-1</strain>
    </source>
</reference>
<keyword evidence="2" id="KW-1185">Reference proteome</keyword>
<dbReference type="Proteomes" id="UP000765509">
    <property type="component" value="Unassembled WGS sequence"/>
</dbReference>
<accession>A0A9Q3Q4W4</accession>
<organism evidence="1 2">
    <name type="scientific">Austropuccinia psidii MF-1</name>
    <dbReference type="NCBI Taxonomy" id="1389203"/>
    <lineage>
        <taxon>Eukaryota</taxon>
        <taxon>Fungi</taxon>
        <taxon>Dikarya</taxon>
        <taxon>Basidiomycota</taxon>
        <taxon>Pucciniomycotina</taxon>
        <taxon>Pucciniomycetes</taxon>
        <taxon>Pucciniales</taxon>
        <taxon>Sphaerophragmiaceae</taxon>
        <taxon>Austropuccinia</taxon>
    </lineage>
</organism>
<dbReference type="EMBL" id="AVOT02121275">
    <property type="protein sequence ID" value="MBW0585561.1"/>
    <property type="molecule type" value="Genomic_DNA"/>
</dbReference>
<evidence type="ECO:0000313" key="1">
    <source>
        <dbReference type="EMBL" id="MBW0585561.1"/>
    </source>
</evidence>